<dbReference type="GO" id="GO:0006508">
    <property type="term" value="P:proteolysis"/>
    <property type="evidence" value="ECO:0007669"/>
    <property type="project" value="InterPro"/>
</dbReference>
<feature type="signal peptide" evidence="2">
    <location>
        <begin position="1"/>
        <end position="23"/>
    </location>
</feature>
<gene>
    <name evidence="4" type="ORF">BREV_BREV_00149</name>
</gene>
<dbReference type="InterPro" id="IPR029058">
    <property type="entry name" value="AB_hydrolase_fold"/>
</dbReference>
<dbReference type="Pfam" id="PF00326">
    <property type="entry name" value="Peptidase_S9"/>
    <property type="match status" value="1"/>
</dbReference>
<keyword evidence="1" id="KW-0378">Hydrolase</keyword>
<proteinExistence type="predicted"/>
<evidence type="ECO:0000256" key="2">
    <source>
        <dbReference type="SAM" id="SignalP"/>
    </source>
</evidence>
<accession>A0A7Z9C6N3</accession>
<organism evidence="4 5">
    <name type="scientific">Brevundimonas mediterranea</name>
    <dbReference type="NCBI Taxonomy" id="74329"/>
    <lineage>
        <taxon>Bacteria</taxon>
        <taxon>Pseudomonadati</taxon>
        <taxon>Pseudomonadota</taxon>
        <taxon>Alphaproteobacteria</taxon>
        <taxon>Caulobacterales</taxon>
        <taxon>Caulobacteraceae</taxon>
        <taxon>Brevundimonas</taxon>
    </lineage>
</organism>
<dbReference type="AlphaFoldDB" id="A0A7Z9C6N3"/>
<dbReference type="InterPro" id="IPR011042">
    <property type="entry name" value="6-blade_b-propeller_TolB-like"/>
</dbReference>
<dbReference type="RefSeq" id="WP_154725242.1">
    <property type="nucleotide sequence ID" value="NZ_UXHF01000002.1"/>
</dbReference>
<keyword evidence="5" id="KW-1185">Reference proteome</keyword>
<feature type="domain" description="Peptidase S9 prolyl oligopeptidase catalytic" evidence="3">
    <location>
        <begin position="623"/>
        <end position="808"/>
    </location>
</feature>
<name>A0A7Z9C6N3_9CAUL</name>
<dbReference type="PANTHER" id="PTHR42776">
    <property type="entry name" value="SERINE PEPTIDASE S9 FAMILY MEMBER"/>
    <property type="match status" value="1"/>
</dbReference>
<dbReference type="SUPFAM" id="SSF82171">
    <property type="entry name" value="DPP6 N-terminal domain-like"/>
    <property type="match status" value="1"/>
</dbReference>
<sequence>MTRSDGALAALIALAWLVAPACADAQARPVTLDDVLAMRTFGEAAVSPDGQWAIYERRGAYDASPRFDQGARSWWGASELMLVATRSGKPRPLLVAKAGVGYLLGSWSPDGERVLVYRLDGDRLEAGVVTLPTGEVRWTGLTPDLPITGAGSDWIDGRRLALTVRADASLPWMLRFDGSGARVMDRRWSETAAGRRPSRTVFDTRDAAVSSDELSALLTLVLIDSVSGATDVLAEGRIRDIAVSPDGQWLAVLKAAEPIPLVEAERNVQSAVLRRGRLTLVSVVGQGPAVSAGPLDVAPNLLRWSPASDEVLVWTRRDDQGWADGGLAAVGVDGRVRRIASTGLSPTGEGRTVDELRPIRADWLGDKVILYARKAGTSRSDWWGLDGERPVPLTVALARTPERLAAVEDGRALVFADEALWEMTAGGLRRLSSSKEAWSQGQADDPMKPVRVRATAPRRTWAAAAAAATIGVRSLGGVAAWQVRTPCAQGPRLRAASPTAAVVLCVDRGVETLSLATPAGLRIVDRVNEAFEDLVIPQARPIAHRDVRGRMTQSFLYLPPGLAASEVKGVLVQVYPGIADDGRRIDAQSLQSSLRPQLLTSGGYAVLSVGLPTQAESARAEMFEDFARGVDLAVEAMLIEFPELPRDRLALIGHSFGGYAALGVATRTDRFRSLVVWAAPTDMAGKWGEFMSQGRLWPQDGLTLNQPIGAVETGQAGMGDPPWDAVRQYADASPYWLADRIHTPLLLITADRDYVPMTQSERMFTALHRQGRRARLIAYWGEGHDNASPANIRDVYHQIFDWLDQTIGAGAVTSSDPGEPPTP</sequence>
<dbReference type="Gene3D" id="2.120.10.30">
    <property type="entry name" value="TolB, C-terminal domain"/>
    <property type="match status" value="1"/>
</dbReference>
<keyword evidence="2" id="KW-0732">Signal</keyword>
<dbReference type="GO" id="GO:0004252">
    <property type="term" value="F:serine-type endopeptidase activity"/>
    <property type="evidence" value="ECO:0007669"/>
    <property type="project" value="TreeGrafter"/>
</dbReference>
<dbReference type="PANTHER" id="PTHR42776:SF27">
    <property type="entry name" value="DIPEPTIDYL PEPTIDASE FAMILY MEMBER 6"/>
    <property type="match status" value="1"/>
</dbReference>
<evidence type="ECO:0000256" key="1">
    <source>
        <dbReference type="ARBA" id="ARBA00022801"/>
    </source>
</evidence>
<dbReference type="InterPro" id="IPR001375">
    <property type="entry name" value="Peptidase_S9_cat"/>
</dbReference>
<comment type="caution">
    <text evidence="4">The sequence shown here is derived from an EMBL/GenBank/DDBJ whole genome shotgun (WGS) entry which is preliminary data.</text>
</comment>
<reference evidence="4 5" key="1">
    <citation type="submission" date="2018-11" db="EMBL/GenBank/DDBJ databases">
        <authorList>
            <person name="Peiro R."/>
            <person name="Begona"/>
            <person name="Cbmso G."/>
            <person name="Lopez M."/>
            <person name="Gonzalez S."/>
            <person name="Sacristan E."/>
            <person name="Castillo E."/>
        </authorList>
    </citation>
    <scope>NUCLEOTIDE SEQUENCE [LARGE SCALE GENOMIC DNA]</scope>
    <source>
        <strain evidence="4">Brev_genome</strain>
    </source>
</reference>
<evidence type="ECO:0000313" key="4">
    <source>
        <dbReference type="EMBL" id="VDC50073.1"/>
    </source>
</evidence>
<evidence type="ECO:0000259" key="3">
    <source>
        <dbReference type="Pfam" id="PF00326"/>
    </source>
</evidence>
<dbReference type="EMBL" id="UXHF01000002">
    <property type="protein sequence ID" value="VDC50073.1"/>
    <property type="molecule type" value="Genomic_DNA"/>
</dbReference>
<feature type="chain" id="PRO_5030580530" description="Peptidase S9 prolyl oligopeptidase catalytic domain-containing protein" evidence="2">
    <location>
        <begin position="24"/>
        <end position="823"/>
    </location>
</feature>
<dbReference type="Gene3D" id="3.40.50.1820">
    <property type="entry name" value="alpha/beta hydrolase"/>
    <property type="match status" value="1"/>
</dbReference>
<dbReference type="Proteomes" id="UP000289220">
    <property type="component" value="Unassembled WGS sequence"/>
</dbReference>
<evidence type="ECO:0000313" key="5">
    <source>
        <dbReference type="Proteomes" id="UP000289220"/>
    </source>
</evidence>
<protein>
    <recommendedName>
        <fullName evidence="3">Peptidase S9 prolyl oligopeptidase catalytic domain-containing protein</fullName>
    </recommendedName>
</protein>
<dbReference type="SUPFAM" id="SSF53474">
    <property type="entry name" value="alpha/beta-Hydrolases"/>
    <property type="match status" value="1"/>
</dbReference>